<feature type="compositionally biased region" description="Basic and acidic residues" evidence="1">
    <location>
        <begin position="115"/>
        <end position="134"/>
    </location>
</feature>
<comment type="caution">
    <text evidence="2">The sequence shown here is derived from an EMBL/GenBank/DDBJ whole genome shotgun (WGS) entry which is preliminary data.</text>
</comment>
<sequence length="194" mass="21204">MEGRGERRIELFCPSVCRAIQIIAGEEQKPDLGSISRAFGLDPNTLKLNGYFISRGPDLIASSVTWSSLIRFFSARSLPTGAAGSAALLVDGKLSKIGPKRSHDVEDGGNVIGNKLRESKRPQHERCSVQDSHESSGSCSKRKLVSEDESRRLKRPRSDEAASGLPFSCSIISKNLKRMRVDEIVAAPPSKKLR</sequence>
<feature type="compositionally biased region" description="Basic and acidic residues" evidence="1">
    <location>
        <begin position="144"/>
        <end position="160"/>
    </location>
</feature>
<protein>
    <submittedName>
        <fullName evidence="2">Uncharacterized protein</fullName>
    </submittedName>
</protein>
<dbReference type="PANTHER" id="PTHR39104:SF1">
    <property type="entry name" value="AMINO ACID-LIGASE"/>
    <property type="match status" value="1"/>
</dbReference>
<reference evidence="2 3" key="1">
    <citation type="journal article" date="2021" name="Nat. Commun.">
        <title>Incipient diploidization of the medicinal plant Perilla within 10,000 years.</title>
        <authorList>
            <person name="Zhang Y."/>
            <person name="Shen Q."/>
            <person name="Leng L."/>
            <person name="Zhang D."/>
            <person name="Chen S."/>
            <person name="Shi Y."/>
            <person name="Ning Z."/>
            <person name="Chen S."/>
        </authorList>
    </citation>
    <scope>NUCLEOTIDE SEQUENCE [LARGE SCALE GENOMIC DNA]</scope>
    <source>
        <strain evidence="3">cv. PC099</strain>
    </source>
</reference>
<accession>A0AAD4P7G1</accession>
<keyword evidence="3" id="KW-1185">Reference proteome</keyword>
<evidence type="ECO:0000256" key="1">
    <source>
        <dbReference type="SAM" id="MobiDB-lite"/>
    </source>
</evidence>
<proteinExistence type="predicted"/>
<feature type="region of interest" description="Disordered" evidence="1">
    <location>
        <begin position="99"/>
        <end position="164"/>
    </location>
</feature>
<evidence type="ECO:0000313" key="3">
    <source>
        <dbReference type="Proteomes" id="UP001190926"/>
    </source>
</evidence>
<dbReference type="AlphaFoldDB" id="A0AAD4P7G1"/>
<organism evidence="2 3">
    <name type="scientific">Perilla frutescens var. hirtella</name>
    <name type="common">Perilla citriodora</name>
    <name type="synonym">Perilla setoyensis</name>
    <dbReference type="NCBI Taxonomy" id="608512"/>
    <lineage>
        <taxon>Eukaryota</taxon>
        <taxon>Viridiplantae</taxon>
        <taxon>Streptophyta</taxon>
        <taxon>Embryophyta</taxon>
        <taxon>Tracheophyta</taxon>
        <taxon>Spermatophyta</taxon>
        <taxon>Magnoliopsida</taxon>
        <taxon>eudicotyledons</taxon>
        <taxon>Gunneridae</taxon>
        <taxon>Pentapetalae</taxon>
        <taxon>asterids</taxon>
        <taxon>lamiids</taxon>
        <taxon>Lamiales</taxon>
        <taxon>Lamiaceae</taxon>
        <taxon>Nepetoideae</taxon>
        <taxon>Elsholtzieae</taxon>
        <taxon>Perilla</taxon>
    </lineage>
</organism>
<evidence type="ECO:0000313" key="2">
    <source>
        <dbReference type="EMBL" id="KAH6829779.1"/>
    </source>
</evidence>
<gene>
    <name evidence="2" type="ORF">C2S53_010736</name>
</gene>
<name>A0AAD4P7G1_PERFH</name>
<dbReference type="Proteomes" id="UP001190926">
    <property type="component" value="Unassembled WGS sequence"/>
</dbReference>
<dbReference type="PANTHER" id="PTHR39104">
    <property type="entry name" value="AMINO ACID-LIGASE"/>
    <property type="match status" value="1"/>
</dbReference>
<dbReference type="EMBL" id="SDAM02000104">
    <property type="protein sequence ID" value="KAH6829779.1"/>
    <property type="molecule type" value="Genomic_DNA"/>
</dbReference>